<evidence type="ECO:0000256" key="2">
    <source>
        <dbReference type="ARBA" id="ARBA00006602"/>
    </source>
</evidence>
<dbReference type="PANTHER" id="PTHR34982">
    <property type="entry name" value="YOP PROTEINS TRANSLOCATION PROTEIN L"/>
    <property type="match status" value="1"/>
</dbReference>
<dbReference type="OrthoDB" id="19020at2"/>
<keyword evidence="4" id="KW-0813">Transport</keyword>
<dbReference type="EMBL" id="CCEJ010000008">
    <property type="protein sequence ID" value="CDR34566.1"/>
    <property type="molecule type" value="Genomic_DNA"/>
</dbReference>
<organism evidence="9 10">
    <name type="scientific">Candidatus Criblamydia sequanensis CRIB-18</name>
    <dbReference type="NCBI Taxonomy" id="1437425"/>
    <lineage>
        <taxon>Bacteria</taxon>
        <taxon>Pseudomonadati</taxon>
        <taxon>Chlamydiota</taxon>
        <taxon>Chlamydiia</taxon>
        <taxon>Parachlamydiales</taxon>
        <taxon>Candidatus Criblamydiaceae</taxon>
        <taxon>Candidatus Criblamydia</taxon>
    </lineage>
</organism>
<keyword evidence="7" id="KW-1006">Bacterial flagellum protein export</keyword>
<dbReference type="InterPro" id="IPR051472">
    <property type="entry name" value="T3SS_Stator/FliH"/>
</dbReference>
<evidence type="ECO:0000313" key="9">
    <source>
        <dbReference type="EMBL" id="CDR34566.1"/>
    </source>
</evidence>
<dbReference type="Pfam" id="PF02108">
    <property type="entry name" value="FliH"/>
    <property type="match status" value="1"/>
</dbReference>
<evidence type="ECO:0000256" key="4">
    <source>
        <dbReference type="ARBA" id="ARBA00022448"/>
    </source>
</evidence>
<comment type="similarity">
    <text evidence="2">Belongs to the FliH family.</text>
</comment>
<dbReference type="GO" id="GO:0015031">
    <property type="term" value="P:protein transport"/>
    <property type="evidence" value="ECO:0007669"/>
    <property type="project" value="UniProtKB-KW"/>
</dbReference>
<keyword evidence="10" id="KW-1185">Reference proteome</keyword>
<comment type="function">
    <text evidence="1">Needed for flagellar regrowth and assembly.</text>
</comment>
<protein>
    <recommendedName>
        <fullName evidence="3">Flagellar assembly protein FliH</fullName>
    </recommendedName>
</protein>
<reference evidence="9" key="1">
    <citation type="submission" date="2013-12" db="EMBL/GenBank/DDBJ databases">
        <authorList>
            <person name="Linke B."/>
        </authorList>
    </citation>
    <scope>NUCLEOTIDE SEQUENCE [LARGE SCALE GENOMIC DNA]</scope>
    <source>
        <strain evidence="9">CRIB-18</strain>
    </source>
</reference>
<accession>A0A090CZW9</accession>
<evidence type="ECO:0000313" key="10">
    <source>
        <dbReference type="Proteomes" id="UP000031552"/>
    </source>
</evidence>
<sequence length="229" mass="26129">MSGKFFSFIKGGRLHIAPGKKIVPKDDFSKMLESKEVLENVQKDAAIYRQSVAEECEKLKEIAQKEGYEMGFEKWAEHLVAFQKNIESLRDEYTKVLAPIALKAAQKIVGRAFDLSHDAVYDIVANALKPVLQHKRITIWVNKNDREILEKNRNRLKDLFENVELLSIREREDISQGGCIIETEGGIINAELENQWAILEKALSSLFKNDKALVKENLEAKQTESKKEG</sequence>
<dbReference type="Proteomes" id="UP000031552">
    <property type="component" value="Unassembled WGS sequence"/>
</dbReference>
<dbReference type="eggNOG" id="COG1317">
    <property type="taxonomic scope" value="Bacteria"/>
</dbReference>
<evidence type="ECO:0000259" key="8">
    <source>
        <dbReference type="Pfam" id="PF02108"/>
    </source>
</evidence>
<evidence type="ECO:0000256" key="3">
    <source>
        <dbReference type="ARBA" id="ARBA00016507"/>
    </source>
</evidence>
<gene>
    <name evidence="9" type="primary">sctL</name>
    <name evidence="9" type="ORF">CSEC_1755</name>
</gene>
<dbReference type="SUPFAM" id="SSF160527">
    <property type="entry name" value="V-type ATPase subunit E-like"/>
    <property type="match status" value="1"/>
</dbReference>
<dbReference type="GO" id="GO:0005829">
    <property type="term" value="C:cytosol"/>
    <property type="evidence" value="ECO:0007669"/>
    <property type="project" value="TreeGrafter"/>
</dbReference>
<dbReference type="AlphaFoldDB" id="A0A090CZW9"/>
<proteinExistence type="inferred from homology"/>
<evidence type="ECO:0000256" key="1">
    <source>
        <dbReference type="ARBA" id="ARBA00003041"/>
    </source>
</evidence>
<evidence type="ECO:0000256" key="5">
    <source>
        <dbReference type="ARBA" id="ARBA00022795"/>
    </source>
</evidence>
<keyword evidence="6" id="KW-0653">Protein transport</keyword>
<evidence type="ECO:0000256" key="7">
    <source>
        <dbReference type="ARBA" id="ARBA00023225"/>
    </source>
</evidence>
<dbReference type="NCBIfam" id="NF004968">
    <property type="entry name" value="PRK06328.1"/>
    <property type="match status" value="1"/>
</dbReference>
<feature type="domain" description="Flagellar assembly protein FliH/Type III secretion system HrpE" evidence="8">
    <location>
        <begin position="77"/>
        <end position="197"/>
    </location>
</feature>
<dbReference type="GO" id="GO:0044781">
    <property type="term" value="P:bacterial-type flagellum organization"/>
    <property type="evidence" value="ECO:0007669"/>
    <property type="project" value="UniProtKB-KW"/>
</dbReference>
<keyword evidence="5" id="KW-1005">Bacterial flagellum biogenesis</keyword>
<dbReference type="RefSeq" id="WP_041018080.1">
    <property type="nucleotide sequence ID" value="NZ_CCEJ010000008.1"/>
</dbReference>
<dbReference type="STRING" id="1437425.CSEC_1755"/>
<name>A0A090CZW9_9BACT</name>
<dbReference type="InterPro" id="IPR018035">
    <property type="entry name" value="Flagellar_FliH/T3SS_HrpE"/>
</dbReference>
<dbReference type="PANTHER" id="PTHR34982:SF1">
    <property type="entry name" value="FLAGELLAR ASSEMBLY PROTEIN FLIH"/>
    <property type="match status" value="1"/>
</dbReference>
<evidence type="ECO:0000256" key="6">
    <source>
        <dbReference type="ARBA" id="ARBA00022927"/>
    </source>
</evidence>
<reference evidence="9" key="2">
    <citation type="submission" date="2014-09" db="EMBL/GenBank/DDBJ databases">
        <title>Criblamydia sequanensis harbors a mega-plasmid encoding arsenite resistance.</title>
        <authorList>
            <person name="Bertelli C."/>
            <person name="Goesmann A."/>
            <person name="Greub G."/>
        </authorList>
    </citation>
    <scope>NUCLEOTIDE SEQUENCE [LARGE SCALE GENOMIC DNA]</scope>
    <source>
        <strain evidence="9">CRIB-18</strain>
    </source>
</reference>
<comment type="caution">
    <text evidence="9">The sequence shown here is derived from an EMBL/GenBank/DDBJ whole genome shotgun (WGS) entry which is preliminary data.</text>
</comment>